<sequence length="110" mass="12326">MTTASRVVLSYPMDLSDWSRQQVDTDHFHAWLRRVHDDVERGDEWIEFVDIGCCGSTYDVPLRVEEVQGGDRMGPDTEIEYTVREACDVGGGWKVQSADGPAPYASEGSE</sequence>
<evidence type="ECO:0000259" key="1">
    <source>
        <dbReference type="Pfam" id="PF25922"/>
    </source>
</evidence>
<name>A0ABD5VJ59_9EURY</name>
<feature type="domain" description="DUF7968" evidence="1">
    <location>
        <begin position="2"/>
        <end position="102"/>
    </location>
</feature>
<dbReference type="InterPro" id="IPR058274">
    <property type="entry name" value="DUF7968"/>
</dbReference>
<comment type="caution">
    <text evidence="2">The sequence shown here is derived from an EMBL/GenBank/DDBJ whole genome shotgun (WGS) entry which is preliminary data.</text>
</comment>
<evidence type="ECO:0000313" key="2">
    <source>
        <dbReference type="EMBL" id="MFC6953996.1"/>
    </source>
</evidence>
<gene>
    <name evidence="2" type="ORF">ACFQGB_14085</name>
</gene>
<accession>A0ABD5VJ59</accession>
<keyword evidence="3" id="KW-1185">Reference proteome</keyword>
<protein>
    <recommendedName>
        <fullName evidence="1">DUF7968 domain-containing protein</fullName>
    </recommendedName>
</protein>
<evidence type="ECO:0000313" key="3">
    <source>
        <dbReference type="Proteomes" id="UP001596395"/>
    </source>
</evidence>
<organism evidence="2 3">
    <name type="scientific">Halorubellus litoreus</name>
    <dbReference type="NCBI Taxonomy" id="755308"/>
    <lineage>
        <taxon>Archaea</taxon>
        <taxon>Methanobacteriati</taxon>
        <taxon>Methanobacteriota</taxon>
        <taxon>Stenosarchaea group</taxon>
        <taxon>Halobacteria</taxon>
        <taxon>Halobacteriales</taxon>
        <taxon>Halorubellaceae</taxon>
        <taxon>Halorubellus</taxon>
    </lineage>
</organism>
<dbReference type="RefSeq" id="WP_336350941.1">
    <property type="nucleotide sequence ID" value="NZ_JAZAQL010000002.1"/>
</dbReference>
<dbReference type="Pfam" id="PF25922">
    <property type="entry name" value="DUF7968"/>
    <property type="match status" value="1"/>
</dbReference>
<dbReference type="AlphaFoldDB" id="A0ABD5VJ59"/>
<dbReference type="Proteomes" id="UP001596395">
    <property type="component" value="Unassembled WGS sequence"/>
</dbReference>
<reference evidence="2 3" key="1">
    <citation type="journal article" date="2019" name="Int. J. Syst. Evol. Microbiol.">
        <title>The Global Catalogue of Microorganisms (GCM) 10K type strain sequencing project: providing services to taxonomists for standard genome sequencing and annotation.</title>
        <authorList>
            <consortium name="The Broad Institute Genomics Platform"/>
            <consortium name="The Broad Institute Genome Sequencing Center for Infectious Disease"/>
            <person name="Wu L."/>
            <person name="Ma J."/>
        </authorList>
    </citation>
    <scope>NUCLEOTIDE SEQUENCE [LARGE SCALE GENOMIC DNA]</scope>
    <source>
        <strain evidence="2 3">GX26</strain>
    </source>
</reference>
<proteinExistence type="predicted"/>
<dbReference type="EMBL" id="JBHSXN010000002">
    <property type="protein sequence ID" value="MFC6953996.1"/>
    <property type="molecule type" value="Genomic_DNA"/>
</dbReference>